<comment type="caution">
    <text evidence="1">The sequence shown here is derived from an EMBL/GenBank/DDBJ whole genome shotgun (WGS) entry which is preliminary data.</text>
</comment>
<proteinExistence type="predicted"/>
<sequence>MPVEPTGCQIVIIGRNRWKLLVYTVPLSLFLVVADSADLPDGWTRSVDYSLTVVNQRTANSSLKQMSRSFCADRLYISSLGQYISELNDEPKWCLRSPSDAQNLTLDEVEDAKRSLKECLTDLFKLNMKDRLAEALSTLSRAEVGLSISQLRSVRAFWDGFGDFTSDFLTFERYNAEFELHKLLKDQMLSKMKEDHKKYITLMSLSEEIRKEKEECKRKMEGICKRQEELETECAVALAGRQSPSTWSMRRKRRMPRRIKGSRRKGCRGQPRPGPT</sequence>
<dbReference type="Proteomes" id="UP001057402">
    <property type="component" value="Chromosome 4"/>
</dbReference>
<gene>
    <name evidence="1" type="ORF">MLD38_015978</name>
</gene>
<evidence type="ECO:0000313" key="2">
    <source>
        <dbReference type="Proteomes" id="UP001057402"/>
    </source>
</evidence>
<protein>
    <submittedName>
        <fullName evidence="1">Uncharacterized protein</fullName>
    </submittedName>
</protein>
<keyword evidence="2" id="KW-1185">Reference proteome</keyword>
<dbReference type="EMBL" id="CM042883">
    <property type="protein sequence ID" value="KAI4378509.1"/>
    <property type="molecule type" value="Genomic_DNA"/>
</dbReference>
<reference evidence="2" key="1">
    <citation type="journal article" date="2023" name="Front. Plant Sci.">
        <title>Chromosomal-level genome assembly of Melastoma candidum provides insights into trichome evolution.</title>
        <authorList>
            <person name="Zhong Y."/>
            <person name="Wu W."/>
            <person name="Sun C."/>
            <person name="Zou P."/>
            <person name="Liu Y."/>
            <person name="Dai S."/>
            <person name="Zhou R."/>
        </authorList>
    </citation>
    <scope>NUCLEOTIDE SEQUENCE [LARGE SCALE GENOMIC DNA]</scope>
</reference>
<evidence type="ECO:0000313" key="1">
    <source>
        <dbReference type="EMBL" id="KAI4378509.1"/>
    </source>
</evidence>
<name>A0ACB9RI23_9MYRT</name>
<organism evidence="1 2">
    <name type="scientific">Melastoma candidum</name>
    <dbReference type="NCBI Taxonomy" id="119954"/>
    <lineage>
        <taxon>Eukaryota</taxon>
        <taxon>Viridiplantae</taxon>
        <taxon>Streptophyta</taxon>
        <taxon>Embryophyta</taxon>
        <taxon>Tracheophyta</taxon>
        <taxon>Spermatophyta</taxon>
        <taxon>Magnoliopsida</taxon>
        <taxon>eudicotyledons</taxon>
        <taxon>Gunneridae</taxon>
        <taxon>Pentapetalae</taxon>
        <taxon>rosids</taxon>
        <taxon>malvids</taxon>
        <taxon>Myrtales</taxon>
        <taxon>Melastomataceae</taxon>
        <taxon>Melastomatoideae</taxon>
        <taxon>Melastomateae</taxon>
        <taxon>Melastoma</taxon>
    </lineage>
</organism>
<accession>A0ACB9RI23</accession>